<evidence type="ECO:0000256" key="3">
    <source>
        <dbReference type="SAM" id="Phobius"/>
    </source>
</evidence>
<keyword evidence="3" id="KW-0812">Transmembrane</keyword>
<organism evidence="4 5">
    <name type="scientific">Nocardioides luti</name>
    <dbReference type="NCBI Taxonomy" id="2761101"/>
    <lineage>
        <taxon>Bacteria</taxon>
        <taxon>Bacillati</taxon>
        <taxon>Actinomycetota</taxon>
        <taxon>Actinomycetes</taxon>
        <taxon>Propionibacteriales</taxon>
        <taxon>Nocardioidaceae</taxon>
        <taxon>Nocardioides</taxon>
    </lineage>
</organism>
<accession>A0A7X0VA34</accession>
<feature type="transmembrane region" description="Helical" evidence="3">
    <location>
        <begin position="138"/>
        <end position="156"/>
    </location>
</feature>
<evidence type="ECO:0000256" key="1">
    <source>
        <dbReference type="SAM" id="Coils"/>
    </source>
</evidence>
<dbReference type="EMBL" id="JACKXE010000001">
    <property type="protein sequence ID" value="MBB6627161.1"/>
    <property type="molecule type" value="Genomic_DNA"/>
</dbReference>
<keyword evidence="3" id="KW-1133">Transmembrane helix</keyword>
<keyword evidence="5" id="KW-1185">Reference proteome</keyword>
<comment type="caution">
    <text evidence="4">The sequence shown here is derived from an EMBL/GenBank/DDBJ whole genome shotgun (WGS) entry which is preliminary data.</text>
</comment>
<gene>
    <name evidence="4" type="ORF">H5V45_07485</name>
</gene>
<proteinExistence type="predicted"/>
<dbReference type="RefSeq" id="WP_185252350.1">
    <property type="nucleotide sequence ID" value="NZ_JACKXE010000001.1"/>
</dbReference>
<evidence type="ECO:0000256" key="2">
    <source>
        <dbReference type="SAM" id="MobiDB-lite"/>
    </source>
</evidence>
<sequence length="256" mass="25898">MTDDLPRFEIDWLKTVAGALAAVSSAVLLSTLGAAGTIIGAAVGSVVITVGSALYSQGLARSRYRLAQAQTTALRKVGVAQAEVRRAGRARAGREAESHLDHADERLAEAQDDLEAVADEPATLSWRERLALLPWKRIGAYAAGLFLLAVVVITGFELVAGRSVSSYTGGGSGGTTITHLGGGGGSTGQPTRTPSDSPGQDPSQDPSGSVEPSPSPSTSPTDTASPSTDPSTTPTAATTTQPPSLPTPTPSAVPSG</sequence>
<dbReference type="Proteomes" id="UP000523955">
    <property type="component" value="Unassembled WGS sequence"/>
</dbReference>
<feature type="compositionally biased region" description="Pro residues" evidence="2">
    <location>
        <begin position="243"/>
        <end position="256"/>
    </location>
</feature>
<evidence type="ECO:0000313" key="4">
    <source>
        <dbReference type="EMBL" id="MBB6627161.1"/>
    </source>
</evidence>
<protein>
    <submittedName>
        <fullName evidence="4">Uncharacterized protein</fullName>
    </submittedName>
</protein>
<feature type="region of interest" description="Disordered" evidence="2">
    <location>
        <begin position="165"/>
        <end position="256"/>
    </location>
</feature>
<dbReference type="AlphaFoldDB" id="A0A7X0VA34"/>
<keyword evidence="1" id="KW-0175">Coiled coil</keyword>
<feature type="coiled-coil region" evidence="1">
    <location>
        <begin position="93"/>
        <end position="120"/>
    </location>
</feature>
<feature type="compositionally biased region" description="Gly residues" evidence="2">
    <location>
        <begin position="168"/>
        <end position="187"/>
    </location>
</feature>
<name>A0A7X0VA34_9ACTN</name>
<keyword evidence="3" id="KW-0472">Membrane</keyword>
<feature type="compositionally biased region" description="Polar residues" evidence="2">
    <location>
        <begin position="189"/>
        <end position="205"/>
    </location>
</feature>
<feature type="compositionally biased region" description="Low complexity" evidence="2">
    <location>
        <begin position="206"/>
        <end position="242"/>
    </location>
</feature>
<feature type="transmembrane region" description="Helical" evidence="3">
    <location>
        <begin position="12"/>
        <end position="32"/>
    </location>
</feature>
<evidence type="ECO:0000313" key="5">
    <source>
        <dbReference type="Proteomes" id="UP000523955"/>
    </source>
</evidence>
<reference evidence="4 5" key="1">
    <citation type="submission" date="2020-08" db="EMBL/GenBank/DDBJ databases">
        <authorList>
            <person name="Seo M.-J."/>
        </authorList>
    </citation>
    <scope>NUCLEOTIDE SEQUENCE [LARGE SCALE GENOMIC DNA]</scope>
    <source>
        <strain evidence="4 5">KIGAM211</strain>
    </source>
</reference>
<feature type="transmembrane region" description="Helical" evidence="3">
    <location>
        <begin position="38"/>
        <end position="56"/>
    </location>
</feature>